<accession>A0A6G0I776</accession>
<evidence type="ECO:0000313" key="2">
    <source>
        <dbReference type="EMBL" id="KAE8287290.1"/>
    </source>
</evidence>
<keyword evidence="3" id="KW-1185">Reference proteome</keyword>
<gene>
    <name evidence="2" type="ORF">D5F01_LYC13328</name>
</gene>
<reference evidence="2 3" key="1">
    <citation type="submission" date="2019-07" db="EMBL/GenBank/DDBJ databases">
        <title>Chromosome genome assembly for large yellow croaker.</title>
        <authorList>
            <person name="Xiao S."/>
        </authorList>
    </citation>
    <scope>NUCLEOTIDE SEQUENCE [LARGE SCALE GENOMIC DNA]</scope>
    <source>
        <strain evidence="2">JMULYC20181020</strain>
        <tissue evidence="2">Muscle</tissue>
    </source>
</reference>
<feature type="chain" id="PRO_5026319869" evidence="1">
    <location>
        <begin position="18"/>
        <end position="211"/>
    </location>
</feature>
<dbReference type="EMBL" id="REGW02000013">
    <property type="protein sequence ID" value="KAE8287290.1"/>
    <property type="molecule type" value="Genomic_DNA"/>
</dbReference>
<feature type="signal peptide" evidence="1">
    <location>
        <begin position="1"/>
        <end position="17"/>
    </location>
</feature>
<proteinExistence type="predicted"/>
<protein>
    <submittedName>
        <fullName evidence="2">Uncharacterized protein</fullName>
    </submittedName>
</protein>
<dbReference type="Proteomes" id="UP000424527">
    <property type="component" value="Unassembled WGS sequence"/>
</dbReference>
<sequence>MFWMLRVFCCLCRNGQALNQGRDYYRYYWDDEGDEESDEDEYTERRRRALLLNLSNLKRNAIDATTDVIVADELLRRHGDDSSLLMYHDRCSAEMRRAIDKLPLTSHGTQVKMPHGLTAGLPVHGGIDHLQGIMSVVTMDPSSCMLKPLETVRRLVKAPKFLADPSGAFAEFIVDNMIRPLAANSSISADATVMSCRRLTWELPCSDNREI</sequence>
<comment type="caution">
    <text evidence="2">The sequence shown here is derived from an EMBL/GenBank/DDBJ whole genome shotgun (WGS) entry which is preliminary data.</text>
</comment>
<name>A0A6G0I776_LARCR</name>
<organism evidence="2 3">
    <name type="scientific">Larimichthys crocea</name>
    <name type="common">Large yellow croaker</name>
    <name type="synonym">Pseudosciaena crocea</name>
    <dbReference type="NCBI Taxonomy" id="215358"/>
    <lineage>
        <taxon>Eukaryota</taxon>
        <taxon>Metazoa</taxon>
        <taxon>Chordata</taxon>
        <taxon>Craniata</taxon>
        <taxon>Vertebrata</taxon>
        <taxon>Euteleostomi</taxon>
        <taxon>Actinopterygii</taxon>
        <taxon>Neopterygii</taxon>
        <taxon>Teleostei</taxon>
        <taxon>Neoteleostei</taxon>
        <taxon>Acanthomorphata</taxon>
        <taxon>Eupercaria</taxon>
        <taxon>Sciaenidae</taxon>
        <taxon>Larimichthys</taxon>
    </lineage>
</organism>
<evidence type="ECO:0000313" key="3">
    <source>
        <dbReference type="Proteomes" id="UP000424527"/>
    </source>
</evidence>
<keyword evidence="1" id="KW-0732">Signal</keyword>
<evidence type="ECO:0000256" key="1">
    <source>
        <dbReference type="SAM" id="SignalP"/>
    </source>
</evidence>
<dbReference type="AlphaFoldDB" id="A0A6G0I776"/>